<reference evidence="10" key="1">
    <citation type="submission" date="2022-08" db="UniProtKB">
        <authorList>
            <consortium name="EnsemblMetazoa"/>
        </authorList>
    </citation>
    <scope>IDENTIFICATION</scope>
    <source>
        <strain evidence="10">05x7-T-G4-1.051#20</strain>
    </source>
</reference>
<keyword evidence="3 9" id="KW-0808">Transferase</keyword>
<dbReference type="Pfam" id="PF05679">
    <property type="entry name" value="CHGN"/>
    <property type="match status" value="1"/>
</dbReference>
<evidence type="ECO:0000256" key="6">
    <source>
        <dbReference type="ARBA" id="ARBA00022989"/>
    </source>
</evidence>
<dbReference type="EC" id="2.4.1.-" evidence="9"/>
<keyword evidence="11" id="KW-1185">Reference proteome</keyword>
<dbReference type="Proteomes" id="UP000005408">
    <property type="component" value="Unassembled WGS sequence"/>
</dbReference>
<evidence type="ECO:0000256" key="3">
    <source>
        <dbReference type="ARBA" id="ARBA00022679"/>
    </source>
</evidence>
<evidence type="ECO:0000256" key="4">
    <source>
        <dbReference type="ARBA" id="ARBA00022692"/>
    </source>
</evidence>
<dbReference type="GO" id="GO:0047238">
    <property type="term" value="F:glucuronosyl-N-acetylgalactosaminyl-proteoglycan 4-beta-N-acetylgalactosaminyltransferase activity"/>
    <property type="evidence" value="ECO:0007669"/>
    <property type="project" value="TreeGrafter"/>
</dbReference>
<dbReference type="PANTHER" id="PTHR12369:SF45">
    <property type="entry name" value="HEXOSYLTRANSFERASE"/>
    <property type="match status" value="1"/>
</dbReference>
<organism evidence="10 11">
    <name type="scientific">Magallana gigas</name>
    <name type="common">Pacific oyster</name>
    <name type="synonym">Crassostrea gigas</name>
    <dbReference type="NCBI Taxonomy" id="29159"/>
    <lineage>
        <taxon>Eukaryota</taxon>
        <taxon>Metazoa</taxon>
        <taxon>Spiralia</taxon>
        <taxon>Lophotrochozoa</taxon>
        <taxon>Mollusca</taxon>
        <taxon>Bivalvia</taxon>
        <taxon>Autobranchia</taxon>
        <taxon>Pteriomorphia</taxon>
        <taxon>Ostreida</taxon>
        <taxon>Ostreoidea</taxon>
        <taxon>Ostreidae</taxon>
        <taxon>Magallana</taxon>
    </lineage>
</organism>
<keyword evidence="8 9" id="KW-0472">Membrane</keyword>
<dbReference type="EnsemblMetazoa" id="G3311.1">
    <property type="protein sequence ID" value="G3311.1:cds"/>
    <property type="gene ID" value="G3311"/>
</dbReference>
<comment type="similarity">
    <text evidence="2 9">Belongs to the chondroitin N-acetylgalactosaminyltransferase family.</text>
</comment>
<keyword evidence="7 9" id="KW-0333">Golgi apparatus</keyword>
<evidence type="ECO:0000256" key="2">
    <source>
        <dbReference type="ARBA" id="ARBA00009239"/>
    </source>
</evidence>
<dbReference type="AlphaFoldDB" id="A0A8W8MME4"/>
<evidence type="ECO:0000256" key="8">
    <source>
        <dbReference type="ARBA" id="ARBA00023136"/>
    </source>
</evidence>
<feature type="transmembrane region" description="Helical" evidence="9">
    <location>
        <begin position="80"/>
        <end position="98"/>
    </location>
</feature>
<evidence type="ECO:0000256" key="5">
    <source>
        <dbReference type="ARBA" id="ARBA00022968"/>
    </source>
</evidence>
<keyword evidence="4 9" id="KW-0812">Transmembrane</keyword>
<evidence type="ECO:0000256" key="1">
    <source>
        <dbReference type="ARBA" id="ARBA00004447"/>
    </source>
</evidence>
<evidence type="ECO:0000256" key="7">
    <source>
        <dbReference type="ARBA" id="ARBA00023034"/>
    </source>
</evidence>
<dbReference type="PANTHER" id="PTHR12369">
    <property type="entry name" value="CHONDROITIN SYNTHASE"/>
    <property type="match status" value="1"/>
</dbReference>
<evidence type="ECO:0000313" key="11">
    <source>
        <dbReference type="Proteomes" id="UP000005408"/>
    </source>
</evidence>
<name>A0A8W8MME4_MAGGI</name>
<dbReference type="GO" id="GO:0032580">
    <property type="term" value="C:Golgi cisterna membrane"/>
    <property type="evidence" value="ECO:0007669"/>
    <property type="project" value="UniProtKB-SubCell"/>
</dbReference>
<dbReference type="InterPro" id="IPR008428">
    <property type="entry name" value="Chond_GalNAc"/>
</dbReference>
<evidence type="ECO:0000256" key="9">
    <source>
        <dbReference type="RuleBase" id="RU364016"/>
    </source>
</evidence>
<comment type="subcellular location">
    <subcellularLocation>
        <location evidence="1 9">Golgi apparatus</location>
        <location evidence="1 9">Golgi stack membrane</location>
        <topology evidence="1 9">Single-pass type II membrane protein</topology>
    </subcellularLocation>
</comment>
<evidence type="ECO:0000313" key="10">
    <source>
        <dbReference type="EnsemblMetazoa" id="G3311.1:cds"/>
    </source>
</evidence>
<keyword evidence="5 9" id="KW-0735">Signal-anchor</keyword>
<keyword evidence="6 9" id="KW-1133">Transmembrane helix</keyword>
<accession>A0A8W8MME4</accession>
<sequence>GGEDVFLYKKYVRSNMTVVRATDPGIFHLWHDKECPINLSPDQYRGCIRSKSLSEAFTCTAGHSCLQRPNRHPKTPNKEIVLFMHMVFMSLIGYFLIIKSSFYKKF</sequence>
<proteinExistence type="inferred from homology"/>
<protein>
    <recommendedName>
        <fullName evidence="9">Hexosyltransferase</fullName>
        <ecNumber evidence="9">2.4.1.-</ecNumber>
    </recommendedName>
</protein>
<dbReference type="InterPro" id="IPR051227">
    <property type="entry name" value="CS_glycosyltransferase"/>
</dbReference>